<feature type="compositionally biased region" description="Low complexity" evidence="1">
    <location>
        <begin position="185"/>
        <end position="207"/>
    </location>
</feature>
<evidence type="ECO:0000256" key="1">
    <source>
        <dbReference type="SAM" id="MobiDB-lite"/>
    </source>
</evidence>
<feature type="compositionally biased region" description="Basic and acidic residues" evidence="1">
    <location>
        <begin position="163"/>
        <end position="177"/>
    </location>
</feature>
<evidence type="ECO:0000313" key="2">
    <source>
        <dbReference type="EMBL" id="RZC72052.1"/>
    </source>
</evidence>
<feature type="compositionally biased region" description="Gly residues" evidence="1">
    <location>
        <begin position="208"/>
        <end position="221"/>
    </location>
</feature>
<dbReference type="EMBL" id="CM010721">
    <property type="protein sequence ID" value="RZC72052.1"/>
    <property type="molecule type" value="Genomic_DNA"/>
</dbReference>
<proteinExistence type="predicted"/>
<protein>
    <submittedName>
        <fullName evidence="2">Uncharacterized protein</fullName>
    </submittedName>
</protein>
<dbReference type="Proteomes" id="UP000316621">
    <property type="component" value="Chromosome 7"/>
</dbReference>
<name>A0A4Y7KI56_PAPSO</name>
<sequence>MYNPNRVMRHLGYVQDSPDEDYVPLYNYKLKKCKADGKALAVFYEPELKTEHWNNRHEDERKVNISWWEFVNEGHEVTEDYMPWYESFSLGRMIRIDQTTGRRSNTTSSSASTADTRDDSTILKLVRERVKIFMKSFCCKADKGEVIEPEQSHMTRKTASQLRQERAEQGEGSKDDEQGGEDDSPPSGSPVQGPSKKSRKSSSQGSQRGRGGGGGRGRGGE</sequence>
<feature type="region of interest" description="Disordered" evidence="1">
    <location>
        <begin position="149"/>
        <end position="221"/>
    </location>
</feature>
<evidence type="ECO:0000313" key="3">
    <source>
        <dbReference type="Proteomes" id="UP000316621"/>
    </source>
</evidence>
<reference evidence="2 3" key="1">
    <citation type="journal article" date="2018" name="Science">
        <title>The opium poppy genome and morphinan production.</title>
        <authorList>
            <person name="Guo L."/>
            <person name="Winzer T."/>
            <person name="Yang X."/>
            <person name="Li Y."/>
            <person name="Ning Z."/>
            <person name="He Z."/>
            <person name="Teodor R."/>
            <person name="Lu Y."/>
            <person name="Bowser T.A."/>
            <person name="Graham I.A."/>
            <person name="Ye K."/>
        </authorList>
    </citation>
    <scope>NUCLEOTIDE SEQUENCE [LARGE SCALE GENOMIC DNA]</scope>
    <source>
        <strain evidence="3">cv. HN1</strain>
        <tissue evidence="2">Leaves</tissue>
    </source>
</reference>
<accession>A0A4Y7KI56</accession>
<organism evidence="2 3">
    <name type="scientific">Papaver somniferum</name>
    <name type="common">Opium poppy</name>
    <dbReference type="NCBI Taxonomy" id="3469"/>
    <lineage>
        <taxon>Eukaryota</taxon>
        <taxon>Viridiplantae</taxon>
        <taxon>Streptophyta</taxon>
        <taxon>Embryophyta</taxon>
        <taxon>Tracheophyta</taxon>
        <taxon>Spermatophyta</taxon>
        <taxon>Magnoliopsida</taxon>
        <taxon>Ranunculales</taxon>
        <taxon>Papaveraceae</taxon>
        <taxon>Papaveroideae</taxon>
        <taxon>Papaver</taxon>
    </lineage>
</organism>
<dbReference type="AlphaFoldDB" id="A0A4Y7KI56"/>
<keyword evidence="3" id="KW-1185">Reference proteome</keyword>
<dbReference type="Gramene" id="RZC72052">
    <property type="protein sequence ID" value="RZC72052"/>
    <property type="gene ID" value="C5167_035254"/>
</dbReference>
<gene>
    <name evidence="2" type="ORF">C5167_035254</name>
</gene>